<evidence type="ECO:0000313" key="1">
    <source>
        <dbReference type="EMBL" id="KMQ70758.1"/>
    </source>
</evidence>
<proteinExistence type="predicted"/>
<name>A0A0J7IWU2_9FLAO</name>
<evidence type="ECO:0000313" key="2">
    <source>
        <dbReference type="Proteomes" id="UP000035900"/>
    </source>
</evidence>
<dbReference type="Proteomes" id="UP000035900">
    <property type="component" value="Unassembled WGS sequence"/>
</dbReference>
<accession>A0A0J7IWU2</accession>
<protein>
    <submittedName>
        <fullName evidence="1">Uncharacterized protein</fullName>
    </submittedName>
</protein>
<keyword evidence="2" id="KW-1185">Reference proteome</keyword>
<dbReference type="PATRIC" id="fig|1304281.5.peg.2287"/>
<comment type="caution">
    <text evidence="1">The sequence shown here is derived from an EMBL/GenBank/DDBJ whole genome shotgun (WGS) entry which is preliminary data.</text>
</comment>
<reference evidence="1 2" key="1">
    <citation type="journal article" date="2004" name="Int. J. Syst. Evol. Microbiol.">
        <title>Kaistella koreensis gen. nov., sp. nov., a novel member of the Chryseobacterium-Bergeyella-Riemerella branch.</title>
        <authorList>
            <person name="Kim M.K."/>
            <person name="Im W.T."/>
            <person name="Shin Y.K."/>
            <person name="Lim J.H."/>
            <person name="Kim S.H."/>
            <person name="Lee B.C."/>
            <person name="Park M.Y."/>
            <person name="Lee K.Y."/>
            <person name="Lee S.T."/>
        </authorList>
    </citation>
    <scope>NUCLEOTIDE SEQUENCE [LARGE SCALE GENOMIC DNA]</scope>
    <source>
        <strain evidence="1 2">CCUG 49689</strain>
    </source>
</reference>
<dbReference type="AlphaFoldDB" id="A0A0J7IWU2"/>
<organism evidence="1 2">
    <name type="scientific">Chryseobacterium koreense CCUG 49689</name>
    <dbReference type="NCBI Taxonomy" id="1304281"/>
    <lineage>
        <taxon>Bacteria</taxon>
        <taxon>Pseudomonadati</taxon>
        <taxon>Bacteroidota</taxon>
        <taxon>Flavobacteriia</taxon>
        <taxon>Flavobacteriales</taxon>
        <taxon>Weeksellaceae</taxon>
        <taxon>Chryseobacterium group</taxon>
        <taxon>Chryseobacterium</taxon>
    </lineage>
</organism>
<gene>
    <name evidence="1" type="ORF">ACM44_10615</name>
</gene>
<dbReference type="EMBL" id="LFNG01000013">
    <property type="protein sequence ID" value="KMQ70758.1"/>
    <property type="molecule type" value="Genomic_DNA"/>
</dbReference>
<sequence>MIGCIALPGEANTAFILKNTSEKPINMTIGVIKCSQAFGCQEYKNTFMVKPNDSTIARQTIFKKDSEKPQSWFASFEIFPVDQVEMNDPKKPENWIKSSKDKIQIYTFTLNK</sequence>